<feature type="domain" description="Glycosyl transferase family 1" evidence="1">
    <location>
        <begin position="215"/>
        <end position="382"/>
    </location>
</feature>
<dbReference type="Pfam" id="PF13579">
    <property type="entry name" value="Glyco_trans_4_4"/>
    <property type="match status" value="1"/>
</dbReference>
<gene>
    <name evidence="3" type="ORF">A6A05_09135</name>
</gene>
<reference evidence="3 4" key="1">
    <citation type="submission" date="2016-04" db="EMBL/GenBank/DDBJ databases">
        <title>Draft genome sequence of freshwater magnetotactic bacteria Magnetospirillum marisnigri SP-1 and Magnetospirillum moscoviense BB-1.</title>
        <authorList>
            <person name="Koziaeva V."/>
            <person name="Dziuba M.V."/>
            <person name="Ivanov T.M."/>
            <person name="Kuznetsov B."/>
            <person name="Grouzdev D.S."/>
        </authorList>
    </citation>
    <scope>NUCLEOTIDE SEQUENCE [LARGE SCALE GENOMIC DNA]</scope>
    <source>
        <strain evidence="3 4">BB-1</strain>
    </source>
</reference>
<proteinExistence type="predicted"/>
<dbReference type="InterPro" id="IPR028098">
    <property type="entry name" value="Glyco_trans_4-like_N"/>
</dbReference>
<feature type="domain" description="Glycosyltransferase subfamily 4-like N-terminal" evidence="2">
    <location>
        <begin position="17"/>
        <end position="200"/>
    </location>
</feature>
<dbReference type="STRING" id="1437059.A6A05_09135"/>
<evidence type="ECO:0000313" key="4">
    <source>
        <dbReference type="Proteomes" id="UP000078543"/>
    </source>
</evidence>
<dbReference type="InterPro" id="IPR050194">
    <property type="entry name" value="Glycosyltransferase_grp1"/>
</dbReference>
<dbReference type="RefSeq" id="WP_068498622.1">
    <property type="nucleotide sequence ID" value="NZ_LWQU01000122.1"/>
</dbReference>
<dbReference type="GO" id="GO:0016758">
    <property type="term" value="F:hexosyltransferase activity"/>
    <property type="evidence" value="ECO:0007669"/>
    <property type="project" value="TreeGrafter"/>
</dbReference>
<dbReference type="PANTHER" id="PTHR45947">
    <property type="entry name" value="SULFOQUINOVOSYL TRANSFERASE SQD2"/>
    <property type="match status" value="1"/>
</dbReference>
<organism evidence="3 4">
    <name type="scientific">Magnetospirillum moscoviense</name>
    <dbReference type="NCBI Taxonomy" id="1437059"/>
    <lineage>
        <taxon>Bacteria</taxon>
        <taxon>Pseudomonadati</taxon>
        <taxon>Pseudomonadota</taxon>
        <taxon>Alphaproteobacteria</taxon>
        <taxon>Rhodospirillales</taxon>
        <taxon>Rhodospirillaceae</taxon>
        <taxon>Magnetospirillum</taxon>
    </lineage>
</organism>
<keyword evidence="3" id="KW-0808">Transferase</keyword>
<dbReference type="AlphaFoldDB" id="A0A178MXR5"/>
<dbReference type="CDD" id="cd03794">
    <property type="entry name" value="GT4_WbuB-like"/>
    <property type="match status" value="1"/>
</dbReference>
<dbReference type="Gene3D" id="3.40.50.2000">
    <property type="entry name" value="Glycogen Phosphorylase B"/>
    <property type="match status" value="2"/>
</dbReference>
<dbReference type="PANTHER" id="PTHR45947:SF3">
    <property type="entry name" value="SULFOQUINOVOSYL TRANSFERASE SQD2"/>
    <property type="match status" value="1"/>
</dbReference>
<evidence type="ECO:0000259" key="1">
    <source>
        <dbReference type="Pfam" id="PF00534"/>
    </source>
</evidence>
<protein>
    <submittedName>
        <fullName evidence="3">Glycosyltransferase WbuB</fullName>
    </submittedName>
</protein>
<dbReference type="InterPro" id="IPR001296">
    <property type="entry name" value="Glyco_trans_1"/>
</dbReference>
<dbReference type="Pfam" id="PF00534">
    <property type="entry name" value="Glycos_transf_1"/>
    <property type="match status" value="1"/>
</dbReference>
<accession>A0A178MXR5</accession>
<comment type="caution">
    <text evidence="3">The sequence shown here is derived from an EMBL/GenBank/DDBJ whole genome shotgun (WGS) entry which is preliminary data.</text>
</comment>
<name>A0A178MXR5_9PROT</name>
<keyword evidence="4" id="KW-1185">Reference proteome</keyword>
<dbReference type="EMBL" id="LWQU01000122">
    <property type="protein sequence ID" value="OAN54209.1"/>
    <property type="molecule type" value="Genomic_DNA"/>
</dbReference>
<dbReference type="Proteomes" id="UP000078543">
    <property type="component" value="Unassembled WGS sequence"/>
</dbReference>
<evidence type="ECO:0000313" key="3">
    <source>
        <dbReference type="EMBL" id="OAN54209.1"/>
    </source>
</evidence>
<dbReference type="OrthoDB" id="185319at2"/>
<sequence length="418" mass="46381">MNIVFLTENFPPETNAAATRVYERALYWVKAGHRVTILTSAPNFPQGRLFDGWQNRWRQVQDVDGMRVVRVKTYISANEGFAKRTLDFVSFMITAYGAGLFESRPDVIVATSPQFFAAIGGWALAATRRVPFIFELGDLWPRSITAVGAMRESPVIRALEAVELFLYRRSAAVVALTHAFKADLVRRAIPPEKIAVVINGVDLPRYAPRPRDTELARQWGLEGKFVLGYVGTHGMAHGLINVLDAAEMLRDDDRIRFLFVGAGAERQMLMDEAARRNLPNVVFQGMQPKEMMPRIWSLCDIALVHLKDDPAFAEVIPSKIFEAMGMGLPLLLVAPEGEASRIIQSDRAGLWVPAAWPQQLADAARQLLDDSALRTALAEASKTAANSHSRAYQAQRFLDVMELAVAGASRDRAGFIDS</sequence>
<evidence type="ECO:0000259" key="2">
    <source>
        <dbReference type="Pfam" id="PF13579"/>
    </source>
</evidence>
<dbReference type="SUPFAM" id="SSF53756">
    <property type="entry name" value="UDP-Glycosyltransferase/glycogen phosphorylase"/>
    <property type="match status" value="1"/>
</dbReference>